<dbReference type="RefSeq" id="WP_036534400.1">
    <property type="nucleotide sequence ID" value="NZ_JJML01000032.1"/>
</dbReference>
<dbReference type="OrthoDB" id="9767721at2"/>
<proteinExistence type="inferred from homology"/>
<sequence length="475" mass="52290">MKVTQEKLPASQVGLEIEIPSEMSKQAYEKVIQKFTQSANIPGFRRGKVPRQILIQRIGSTHIKEVTVEGLVQDGIKEALSQAEILPIGSPQLLSSFESLVSQFVPGTPLTFTAAIDVQPEVTLTQYQGFQVQAEEVPFNPDQVDQAIETHRQQVATLVPVEARSAQLGDIAIVDYQGRFAVNEADADEPTIIPGGEATDFQVELAPGRFVDGFVEGITGMNPGEIKEFPVQFPDNYPTARLAGQGVIFTITLKELKEKELPELNDEFAQEVSEFETFAALQASLETQYRTEAERKTQDNKEEALVHELLQHVEVDLPETLVRQEIDYLITQTAVQLQSQGMDIRQLFTADSMPKFRERSRPDAIALLRRSLALQEIAKREAITVAPEAITTKVQEVLAQNPGRDVDSERLQQVVADDLLAAAVLSWLEAHSTVELVPLGTLTAATPDPETEPSESAEATEVSEATETVVAVDEP</sequence>
<comment type="domain">
    <text evidence="12">Consists of 3 domains; the N-terminus binds the ribosome, the middle domain has PPIase activity, while the C-terminus has intrinsic chaperone activity on its own.</text>
</comment>
<dbReference type="GO" id="GO:0003755">
    <property type="term" value="F:peptidyl-prolyl cis-trans isomerase activity"/>
    <property type="evidence" value="ECO:0007669"/>
    <property type="project" value="UniProtKB-UniRule"/>
</dbReference>
<keyword evidence="5 12" id="KW-0132">Cell division</keyword>
<evidence type="ECO:0000259" key="16">
    <source>
        <dbReference type="Pfam" id="PF05698"/>
    </source>
</evidence>
<reference evidence="17 18" key="1">
    <citation type="journal article" date="2014" name="Mol. Ecol.">
        <title>Evolution of Synechococcus.</title>
        <authorList>
            <person name="Dvorak P."/>
            <person name="Casamatta D."/>
            <person name="Hasler P."/>
            <person name="Poulickova A."/>
            <person name="Ondrej V."/>
            <person name="Sanges R."/>
        </authorList>
    </citation>
    <scope>NUCLEOTIDE SEQUENCE [LARGE SCALE GENOMIC DNA]</scope>
    <source>
        <strain evidence="17 18">CAUP A 1101</strain>
    </source>
</reference>
<protein>
    <recommendedName>
        <fullName evidence="4 12">Trigger factor</fullName>
        <shortName evidence="12">TF</shortName>
        <ecNumber evidence="3 12">5.2.1.8</ecNumber>
    </recommendedName>
    <alternativeName>
        <fullName evidence="11 12">PPIase</fullName>
    </alternativeName>
</protein>
<dbReference type="InterPro" id="IPR046357">
    <property type="entry name" value="PPIase_dom_sf"/>
</dbReference>
<evidence type="ECO:0000256" key="5">
    <source>
        <dbReference type="ARBA" id="ARBA00022618"/>
    </source>
</evidence>
<dbReference type="InterPro" id="IPR005215">
    <property type="entry name" value="Trig_fac"/>
</dbReference>
<feature type="region of interest" description="Disordered" evidence="13">
    <location>
        <begin position="443"/>
        <end position="475"/>
    </location>
</feature>
<dbReference type="PANTHER" id="PTHR30560">
    <property type="entry name" value="TRIGGER FACTOR CHAPERONE AND PEPTIDYL-PROLYL CIS/TRANS ISOMERASE"/>
    <property type="match status" value="1"/>
</dbReference>
<comment type="function">
    <text evidence="10 12">Involved in protein export. Acts as a chaperone by maintaining the newly synthesized protein in an open conformation. Functions as a peptidyl-prolyl cis-trans isomerase.</text>
</comment>
<keyword evidence="9 12" id="KW-0131">Cell cycle</keyword>
<dbReference type="Proteomes" id="UP000030170">
    <property type="component" value="Unassembled WGS sequence"/>
</dbReference>
<dbReference type="Pfam" id="PF00254">
    <property type="entry name" value="FKBP_C"/>
    <property type="match status" value="1"/>
</dbReference>
<comment type="subcellular location">
    <subcellularLocation>
        <location evidence="12">Cytoplasm</location>
    </subcellularLocation>
    <text evidence="12">About half TF is bound to the ribosome near the polypeptide exit tunnel while the other half is free in the cytoplasm.</text>
</comment>
<dbReference type="GO" id="GO:0015031">
    <property type="term" value="P:protein transport"/>
    <property type="evidence" value="ECO:0007669"/>
    <property type="project" value="UniProtKB-UniRule"/>
</dbReference>
<dbReference type="GO" id="GO:0044183">
    <property type="term" value="F:protein folding chaperone"/>
    <property type="evidence" value="ECO:0007669"/>
    <property type="project" value="TreeGrafter"/>
</dbReference>
<evidence type="ECO:0000256" key="12">
    <source>
        <dbReference type="HAMAP-Rule" id="MF_00303"/>
    </source>
</evidence>
<dbReference type="GO" id="GO:0005737">
    <property type="term" value="C:cytoplasm"/>
    <property type="evidence" value="ECO:0007669"/>
    <property type="project" value="UniProtKB-SubCell"/>
</dbReference>
<comment type="catalytic activity">
    <reaction evidence="1 12">
        <text>[protein]-peptidylproline (omega=180) = [protein]-peptidylproline (omega=0)</text>
        <dbReference type="Rhea" id="RHEA:16237"/>
        <dbReference type="Rhea" id="RHEA-COMP:10747"/>
        <dbReference type="Rhea" id="RHEA-COMP:10748"/>
        <dbReference type="ChEBI" id="CHEBI:83833"/>
        <dbReference type="ChEBI" id="CHEBI:83834"/>
        <dbReference type="EC" id="5.2.1.8"/>
    </reaction>
</comment>
<gene>
    <name evidence="12" type="primary">tig</name>
    <name evidence="17" type="ORF">DO97_11085</name>
</gene>
<feature type="domain" description="Trigger factor C-terminal" evidence="16">
    <location>
        <begin position="278"/>
        <end position="415"/>
    </location>
</feature>
<evidence type="ECO:0000256" key="3">
    <source>
        <dbReference type="ARBA" id="ARBA00013194"/>
    </source>
</evidence>
<feature type="domain" description="PPIase FKBP-type" evidence="14">
    <location>
        <begin position="164"/>
        <end position="254"/>
    </location>
</feature>
<keyword evidence="8 12" id="KW-0413">Isomerase</keyword>
<evidence type="ECO:0000256" key="11">
    <source>
        <dbReference type="ARBA" id="ARBA00029986"/>
    </source>
</evidence>
<dbReference type="FunFam" id="3.30.70.1050:FF:000004">
    <property type="entry name" value="Trigger factor"/>
    <property type="match status" value="1"/>
</dbReference>
<feature type="domain" description="Trigger factor ribosome-binding bacterial" evidence="15">
    <location>
        <begin position="1"/>
        <end position="150"/>
    </location>
</feature>
<evidence type="ECO:0000259" key="15">
    <source>
        <dbReference type="Pfam" id="PF05697"/>
    </source>
</evidence>
<dbReference type="Gene3D" id="1.10.3120.10">
    <property type="entry name" value="Trigger factor, C-terminal domain"/>
    <property type="match status" value="1"/>
</dbReference>
<evidence type="ECO:0000256" key="6">
    <source>
        <dbReference type="ARBA" id="ARBA00023110"/>
    </source>
</evidence>
<dbReference type="Gene3D" id="3.30.70.1050">
    <property type="entry name" value="Trigger factor ribosome-binding domain"/>
    <property type="match status" value="1"/>
</dbReference>
<dbReference type="GO" id="GO:0043335">
    <property type="term" value="P:protein unfolding"/>
    <property type="evidence" value="ECO:0007669"/>
    <property type="project" value="TreeGrafter"/>
</dbReference>
<accession>A0A098TN27</accession>
<keyword evidence="12" id="KW-0963">Cytoplasm</keyword>
<keyword evidence="6 12" id="KW-0697">Rotamase</keyword>
<evidence type="ECO:0000256" key="2">
    <source>
        <dbReference type="ARBA" id="ARBA00005464"/>
    </source>
</evidence>
<comment type="similarity">
    <text evidence="2 12">Belongs to the FKBP-type PPIase family. Tig subfamily.</text>
</comment>
<evidence type="ECO:0000256" key="1">
    <source>
        <dbReference type="ARBA" id="ARBA00000971"/>
    </source>
</evidence>
<evidence type="ECO:0000256" key="8">
    <source>
        <dbReference type="ARBA" id="ARBA00023235"/>
    </source>
</evidence>
<evidence type="ECO:0000256" key="4">
    <source>
        <dbReference type="ARBA" id="ARBA00016902"/>
    </source>
</evidence>
<dbReference type="PANTHER" id="PTHR30560:SF3">
    <property type="entry name" value="TRIGGER FACTOR-LIKE PROTEIN TIG, CHLOROPLASTIC"/>
    <property type="match status" value="1"/>
</dbReference>
<dbReference type="NCBIfam" id="TIGR00115">
    <property type="entry name" value="tig"/>
    <property type="match status" value="1"/>
</dbReference>
<name>A0A098TN27_9CYAN</name>
<dbReference type="InterPro" id="IPR036611">
    <property type="entry name" value="Trigger_fac_ribosome-bd_sf"/>
</dbReference>
<dbReference type="GO" id="GO:0051301">
    <property type="term" value="P:cell division"/>
    <property type="evidence" value="ECO:0007669"/>
    <property type="project" value="UniProtKB-KW"/>
</dbReference>
<dbReference type="GO" id="GO:0043022">
    <property type="term" value="F:ribosome binding"/>
    <property type="evidence" value="ECO:0007669"/>
    <property type="project" value="TreeGrafter"/>
</dbReference>
<evidence type="ECO:0000313" key="18">
    <source>
        <dbReference type="Proteomes" id="UP000030170"/>
    </source>
</evidence>
<dbReference type="Gene3D" id="3.10.50.40">
    <property type="match status" value="1"/>
</dbReference>
<keyword evidence="18" id="KW-1185">Reference proteome</keyword>
<dbReference type="InterPro" id="IPR037041">
    <property type="entry name" value="Trigger_fac_C_sf"/>
</dbReference>
<dbReference type="InterPro" id="IPR001179">
    <property type="entry name" value="PPIase_FKBP_dom"/>
</dbReference>
<dbReference type="STRING" id="1497020.DO97_11085"/>
<feature type="compositionally biased region" description="Low complexity" evidence="13">
    <location>
        <begin position="456"/>
        <end position="475"/>
    </location>
</feature>
<dbReference type="Pfam" id="PF05697">
    <property type="entry name" value="Trigger_N"/>
    <property type="match status" value="1"/>
</dbReference>
<evidence type="ECO:0000256" key="7">
    <source>
        <dbReference type="ARBA" id="ARBA00023186"/>
    </source>
</evidence>
<dbReference type="HAMAP" id="MF_00303">
    <property type="entry name" value="Trigger_factor_Tig"/>
    <property type="match status" value="1"/>
</dbReference>
<organism evidence="17 18">
    <name type="scientific">Neosynechococcus sphagnicola sy1</name>
    <dbReference type="NCBI Taxonomy" id="1497020"/>
    <lineage>
        <taxon>Bacteria</taxon>
        <taxon>Bacillati</taxon>
        <taxon>Cyanobacteriota</taxon>
        <taxon>Cyanophyceae</taxon>
        <taxon>Neosynechococcales</taxon>
        <taxon>Neosynechococcaceae</taxon>
        <taxon>Neosynechococcus</taxon>
    </lineage>
</organism>
<dbReference type="Pfam" id="PF05698">
    <property type="entry name" value="Trigger_C"/>
    <property type="match status" value="1"/>
</dbReference>
<evidence type="ECO:0000256" key="9">
    <source>
        <dbReference type="ARBA" id="ARBA00023306"/>
    </source>
</evidence>
<dbReference type="AlphaFoldDB" id="A0A098TN27"/>
<evidence type="ECO:0000313" key="17">
    <source>
        <dbReference type="EMBL" id="KGF72248.1"/>
    </source>
</evidence>
<evidence type="ECO:0000256" key="13">
    <source>
        <dbReference type="SAM" id="MobiDB-lite"/>
    </source>
</evidence>
<dbReference type="InterPro" id="IPR008880">
    <property type="entry name" value="Trigger_fac_C"/>
</dbReference>
<dbReference type="GO" id="GO:0051083">
    <property type="term" value="P:'de novo' cotranslational protein folding"/>
    <property type="evidence" value="ECO:0007669"/>
    <property type="project" value="TreeGrafter"/>
</dbReference>
<dbReference type="EC" id="5.2.1.8" evidence="3 12"/>
<dbReference type="InterPro" id="IPR008881">
    <property type="entry name" value="Trigger_fac_ribosome-bd_bac"/>
</dbReference>
<dbReference type="SUPFAM" id="SSF109998">
    <property type="entry name" value="Triger factor/SurA peptide-binding domain-like"/>
    <property type="match status" value="1"/>
</dbReference>
<dbReference type="InterPro" id="IPR027304">
    <property type="entry name" value="Trigger_fact/SurA_dom_sf"/>
</dbReference>
<dbReference type="EMBL" id="JJML01000032">
    <property type="protein sequence ID" value="KGF72248.1"/>
    <property type="molecule type" value="Genomic_DNA"/>
</dbReference>
<dbReference type="SUPFAM" id="SSF54534">
    <property type="entry name" value="FKBP-like"/>
    <property type="match status" value="1"/>
</dbReference>
<dbReference type="SUPFAM" id="SSF102735">
    <property type="entry name" value="Trigger factor ribosome-binding domain"/>
    <property type="match status" value="1"/>
</dbReference>
<evidence type="ECO:0000259" key="14">
    <source>
        <dbReference type="Pfam" id="PF00254"/>
    </source>
</evidence>
<evidence type="ECO:0000256" key="10">
    <source>
        <dbReference type="ARBA" id="ARBA00024849"/>
    </source>
</evidence>
<dbReference type="PIRSF" id="PIRSF003095">
    <property type="entry name" value="Trigger_factor"/>
    <property type="match status" value="1"/>
</dbReference>
<keyword evidence="7 12" id="KW-0143">Chaperone</keyword>
<comment type="caution">
    <text evidence="17">The sequence shown here is derived from an EMBL/GenBank/DDBJ whole genome shotgun (WGS) entry which is preliminary data.</text>
</comment>